<keyword evidence="1" id="KW-0812">Transmembrane</keyword>
<accession>A0A1W6MRG8</accession>
<dbReference type="PROSITE" id="PS50125">
    <property type="entry name" value="GUANYLATE_CYCLASE_2"/>
    <property type="match status" value="1"/>
</dbReference>
<dbReference type="OrthoDB" id="9807521at2"/>
<sequence>MEMEEPAVKRTLAAMVMADVVGYSRLMSEDEPGTVRRLKACKALCVDPLVRRLGGRVIDAVGDSLFLEFASVVDATRCAIALQQRIAEWNRPFPEDKRIVYRMGVNIGDVILSDRSLFGDSVNVAARLQTLAEPGGICLSSAAVDQIRQNIDADFVSVGAHTVKNIERPIEAFALSADAIAHRPRESLPAKARPPLWRFAVLASAAGLLVVAAYLVQLEWKRLARERLISRLDALLTETQANANERARRRLIDQYLAIGEHRALAIAPRAQNHWWTGDWPSAATAEEKALERCQIRFGEPCALAARDETLLLGPKDAESAVRSTAKVDYAGVFDPSKIPAVRDVIAGRPDVAGYANALEPKAAAIHPRGVITTVTGAATQRKAEIQALKSCNAEPTREGDGECFLYATGNQVVLPMRKTTALTKP</sequence>
<dbReference type="SUPFAM" id="SSF55073">
    <property type="entry name" value="Nucleotide cyclase"/>
    <property type="match status" value="1"/>
</dbReference>
<evidence type="ECO:0000256" key="1">
    <source>
        <dbReference type="SAM" id="Phobius"/>
    </source>
</evidence>
<dbReference type="CDD" id="cd07302">
    <property type="entry name" value="CHD"/>
    <property type="match status" value="1"/>
</dbReference>
<dbReference type="Proteomes" id="UP000193978">
    <property type="component" value="Chromosome"/>
</dbReference>
<name>A0A1W6MRG8_9HYPH</name>
<reference evidence="3 4" key="1">
    <citation type="submission" date="2017-02" db="EMBL/GenBank/DDBJ databases">
        <authorList>
            <person name="Peterson S.W."/>
        </authorList>
    </citation>
    <scope>NUCLEOTIDE SEQUENCE [LARGE SCALE GENOMIC DNA]</scope>
    <source>
        <strain evidence="3 4">S285</strain>
    </source>
</reference>
<feature type="transmembrane region" description="Helical" evidence="1">
    <location>
        <begin position="196"/>
        <end position="216"/>
    </location>
</feature>
<dbReference type="InterPro" id="IPR001054">
    <property type="entry name" value="A/G_cyclase"/>
</dbReference>
<dbReference type="AlphaFoldDB" id="A0A1W6MRG8"/>
<evidence type="ECO:0000313" key="4">
    <source>
        <dbReference type="Proteomes" id="UP000193978"/>
    </source>
</evidence>
<dbReference type="GO" id="GO:0035556">
    <property type="term" value="P:intracellular signal transduction"/>
    <property type="evidence" value="ECO:0007669"/>
    <property type="project" value="InterPro"/>
</dbReference>
<dbReference type="GO" id="GO:0006171">
    <property type="term" value="P:cAMP biosynthetic process"/>
    <property type="evidence" value="ECO:0007669"/>
    <property type="project" value="TreeGrafter"/>
</dbReference>
<keyword evidence="4" id="KW-1185">Reference proteome</keyword>
<protein>
    <recommendedName>
        <fullName evidence="2">Guanylate cyclase domain-containing protein</fullName>
    </recommendedName>
</protein>
<dbReference type="EMBL" id="CP019948">
    <property type="protein sequence ID" value="ARN80183.1"/>
    <property type="molecule type" value="Genomic_DNA"/>
</dbReference>
<dbReference type="InterPro" id="IPR029787">
    <property type="entry name" value="Nucleotide_cyclase"/>
</dbReference>
<dbReference type="Gene3D" id="3.30.70.1230">
    <property type="entry name" value="Nucleotide cyclase"/>
    <property type="match status" value="1"/>
</dbReference>
<keyword evidence="1" id="KW-1133">Transmembrane helix</keyword>
<feature type="domain" description="Guanylate cyclase" evidence="2">
    <location>
        <begin position="14"/>
        <end position="129"/>
    </location>
</feature>
<dbReference type="PANTHER" id="PTHR43081:SF19">
    <property type="entry name" value="PH-SENSITIVE ADENYLATE CYCLASE RV1264"/>
    <property type="match status" value="1"/>
</dbReference>
<dbReference type="RefSeq" id="WP_085770239.1">
    <property type="nucleotide sequence ID" value="NZ_AP027149.1"/>
</dbReference>
<dbReference type="Pfam" id="PF00211">
    <property type="entry name" value="Guanylate_cyc"/>
    <property type="match status" value="1"/>
</dbReference>
<dbReference type="PANTHER" id="PTHR43081">
    <property type="entry name" value="ADENYLATE CYCLASE, TERMINAL-DIFFERENTIATION SPECIFIC-RELATED"/>
    <property type="match status" value="1"/>
</dbReference>
<dbReference type="STRING" id="655015.B1812_02760"/>
<evidence type="ECO:0000259" key="2">
    <source>
        <dbReference type="PROSITE" id="PS50125"/>
    </source>
</evidence>
<organism evidence="3 4">
    <name type="scientific">Methylocystis bryophila</name>
    <dbReference type="NCBI Taxonomy" id="655015"/>
    <lineage>
        <taxon>Bacteria</taxon>
        <taxon>Pseudomonadati</taxon>
        <taxon>Pseudomonadota</taxon>
        <taxon>Alphaproteobacteria</taxon>
        <taxon>Hyphomicrobiales</taxon>
        <taxon>Methylocystaceae</taxon>
        <taxon>Methylocystis</taxon>
    </lineage>
</organism>
<dbReference type="KEGG" id="mbry:B1812_02760"/>
<dbReference type="InterPro" id="IPR050697">
    <property type="entry name" value="Adenylyl/Guanylyl_Cyclase_3/4"/>
</dbReference>
<keyword evidence="1" id="KW-0472">Membrane</keyword>
<proteinExistence type="predicted"/>
<gene>
    <name evidence="3" type="ORF">B1812_02760</name>
</gene>
<dbReference type="GO" id="GO:0004016">
    <property type="term" value="F:adenylate cyclase activity"/>
    <property type="evidence" value="ECO:0007669"/>
    <property type="project" value="UniProtKB-ARBA"/>
</dbReference>
<evidence type="ECO:0000313" key="3">
    <source>
        <dbReference type="EMBL" id="ARN80183.1"/>
    </source>
</evidence>